<dbReference type="Pfam" id="PF03432">
    <property type="entry name" value="Relaxase"/>
    <property type="match status" value="1"/>
</dbReference>
<dbReference type="EMBL" id="JADIMU010000021">
    <property type="protein sequence ID" value="MBO8442781.1"/>
    <property type="molecule type" value="Genomic_DNA"/>
</dbReference>
<proteinExistence type="predicted"/>
<reference evidence="2" key="2">
    <citation type="journal article" date="2021" name="PeerJ">
        <title>Extensive microbial diversity within the chicken gut microbiome revealed by metagenomics and culture.</title>
        <authorList>
            <person name="Gilroy R."/>
            <person name="Ravi A."/>
            <person name="Getino M."/>
            <person name="Pursley I."/>
            <person name="Horton D.L."/>
            <person name="Alikhan N.F."/>
            <person name="Baker D."/>
            <person name="Gharbi K."/>
            <person name="Hall N."/>
            <person name="Watson M."/>
            <person name="Adriaenssens E.M."/>
            <person name="Foster-Nyarko E."/>
            <person name="Jarju S."/>
            <person name="Secka A."/>
            <person name="Antonio M."/>
            <person name="Oren A."/>
            <person name="Chaudhuri R.R."/>
            <person name="La Ragione R."/>
            <person name="Hildebrand F."/>
            <person name="Pallen M.J."/>
        </authorList>
    </citation>
    <scope>NUCLEOTIDE SEQUENCE</scope>
    <source>
        <strain evidence="2">11167</strain>
    </source>
</reference>
<dbReference type="InterPro" id="IPR005094">
    <property type="entry name" value="Endonuclease_MobA/VirD2"/>
</dbReference>
<evidence type="ECO:0000259" key="1">
    <source>
        <dbReference type="Pfam" id="PF03432"/>
    </source>
</evidence>
<comment type="caution">
    <text evidence="2">The sequence shown here is derived from an EMBL/GenBank/DDBJ whole genome shotgun (WGS) entry which is preliminary data.</text>
</comment>
<name>A0A9D9EA45_9SPIR</name>
<dbReference type="AlphaFoldDB" id="A0A9D9EA45"/>
<organism evidence="2 3">
    <name type="scientific">Candidatus Aphodenecus pullistercoris</name>
    <dbReference type="NCBI Taxonomy" id="2840669"/>
    <lineage>
        <taxon>Bacteria</taxon>
        <taxon>Pseudomonadati</taxon>
        <taxon>Spirochaetota</taxon>
        <taxon>Spirochaetia</taxon>
        <taxon>Spirochaetales</taxon>
        <taxon>Candidatus Aphodenecus</taxon>
    </lineage>
</organism>
<dbReference type="Proteomes" id="UP000823633">
    <property type="component" value="Unassembled WGS sequence"/>
</dbReference>
<gene>
    <name evidence="2" type="ORF">IAC42_03360</name>
</gene>
<feature type="domain" description="MobA/VirD2-like nuclease" evidence="1">
    <location>
        <begin position="44"/>
        <end position="149"/>
    </location>
</feature>
<protein>
    <submittedName>
        <fullName evidence="2">Relaxase/mobilization nuclease domain-containing protein</fullName>
    </submittedName>
</protein>
<evidence type="ECO:0000313" key="2">
    <source>
        <dbReference type="EMBL" id="MBO8442781.1"/>
    </source>
</evidence>
<reference evidence="2" key="1">
    <citation type="submission" date="2020-10" db="EMBL/GenBank/DDBJ databases">
        <authorList>
            <person name="Gilroy R."/>
        </authorList>
    </citation>
    <scope>NUCLEOTIDE SEQUENCE</scope>
    <source>
        <strain evidence="2">11167</strain>
    </source>
</reference>
<accession>A0A9D9EA45</accession>
<sequence>MKANITRGDVYKPLVQYGADIGRKGTGRKHAEYIGGTIEESSVDDIVKTLLVPQKVRKVDRPVYHISLSQPPGERLTSAQWRDVIEAFLRKMGIPPDTPWIAYRHNDTPHDHVHICMSRVSLSGSLYLGQFEMLKAIQATQEIEEEFGLTRTKGLGKDRNGLTRGERRMIERTQKLSDKQLIRIQVDKALARSASMEEFTIRLGDVGIEVRLNGSKAGRISGISFSRDGFSVKGSKLGSKYSYSALSRRLPSIAEISIGYEKNLGSRTRSVRTR</sequence>
<evidence type="ECO:0000313" key="3">
    <source>
        <dbReference type="Proteomes" id="UP000823633"/>
    </source>
</evidence>